<dbReference type="EMBL" id="JAGFBS010000031">
    <property type="protein sequence ID" value="KAG6371992.1"/>
    <property type="molecule type" value="Genomic_DNA"/>
</dbReference>
<gene>
    <name evidence="1" type="ORF">JVT61DRAFT_12409</name>
    <name evidence="2" type="ORF">JVT61DRAFT_9011</name>
</gene>
<keyword evidence="3" id="KW-1185">Reference proteome</keyword>
<evidence type="ECO:0000313" key="3">
    <source>
        <dbReference type="Proteomes" id="UP000683000"/>
    </source>
</evidence>
<sequence>MECKNPEKTTSKLKNALADEERGELGFAAKVARSILRWMGLSQERAGQFMVTQGAIYLAMKQYRSPSHTQYFRI</sequence>
<dbReference type="EMBL" id="JAGFBS010000056">
    <property type="protein sequence ID" value="KAG6370113.1"/>
    <property type="molecule type" value="Genomic_DNA"/>
</dbReference>
<reference evidence="1" key="1">
    <citation type="submission" date="2021-03" db="EMBL/GenBank/DDBJ databases">
        <title>Evolutionary innovations through gain and loss of genes in the ectomycorrhizal Boletales.</title>
        <authorList>
            <person name="Wu G."/>
            <person name="Miyauchi S."/>
            <person name="Morin E."/>
            <person name="Yang Z.-L."/>
            <person name="Xu J."/>
            <person name="Martin F.M."/>
        </authorList>
    </citation>
    <scope>NUCLEOTIDE SEQUENCE</scope>
    <source>
        <strain evidence="1">BR01</strain>
    </source>
</reference>
<name>A0A8I3A497_9AGAM</name>
<protein>
    <submittedName>
        <fullName evidence="1">Uncharacterized protein</fullName>
    </submittedName>
</protein>
<evidence type="ECO:0000313" key="2">
    <source>
        <dbReference type="EMBL" id="KAG6371992.1"/>
    </source>
</evidence>
<dbReference type="Proteomes" id="UP000683000">
    <property type="component" value="Unassembled WGS sequence"/>
</dbReference>
<evidence type="ECO:0000313" key="1">
    <source>
        <dbReference type="EMBL" id="KAG6370113.1"/>
    </source>
</evidence>
<proteinExistence type="predicted"/>
<comment type="caution">
    <text evidence="1">The sequence shown here is derived from an EMBL/GenBank/DDBJ whole genome shotgun (WGS) entry which is preliminary data.</text>
</comment>
<dbReference type="AlphaFoldDB" id="A0A8I3A497"/>
<accession>A0A8I3A497</accession>
<organism evidence="1 3">
    <name type="scientific">Boletus reticuloceps</name>
    <dbReference type="NCBI Taxonomy" id="495285"/>
    <lineage>
        <taxon>Eukaryota</taxon>
        <taxon>Fungi</taxon>
        <taxon>Dikarya</taxon>
        <taxon>Basidiomycota</taxon>
        <taxon>Agaricomycotina</taxon>
        <taxon>Agaricomycetes</taxon>
        <taxon>Agaricomycetidae</taxon>
        <taxon>Boletales</taxon>
        <taxon>Boletineae</taxon>
        <taxon>Boletaceae</taxon>
        <taxon>Boletoideae</taxon>
        <taxon>Boletus</taxon>
    </lineage>
</organism>